<feature type="transmembrane region" description="Helical" evidence="1">
    <location>
        <begin position="136"/>
        <end position="154"/>
    </location>
</feature>
<protein>
    <recommendedName>
        <fullName evidence="4">EamA domain-containing protein</fullName>
    </recommendedName>
</protein>
<gene>
    <name evidence="2" type="ORF">A3C93_01845</name>
</gene>
<dbReference type="STRING" id="1798664.A3C93_01845"/>
<dbReference type="AlphaFoldDB" id="A0A1G2DIH6"/>
<comment type="caution">
    <text evidence="2">The sequence shown here is derived from an EMBL/GenBank/DDBJ whole genome shotgun (WGS) entry which is preliminary data.</text>
</comment>
<evidence type="ECO:0000256" key="1">
    <source>
        <dbReference type="SAM" id="Phobius"/>
    </source>
</evidence>
<feature type="transmembrane region" description="Helical" evidence="1">
    <location>
        <begin position="40"/>
        <end position="64"/>
    </location>
</feature>
<keyword evidence="1" id="KW-0812">Transmembrane</keyword>
<keyword evidence="1" id="KW-1133">Transmembrane helix</keyword>
<feature type="transmembrane region" description="Helical" evidence="1">
    <location>
        <begin position="79"/>
        <end position="97"/>
    </location>
</feature>
<organism evidence="2 3">
    <name type="scientific">Candidatus Lloydbacteria bacterium RIFCSPHIGHO2_02_FULL_54_17</name>
    <dbReference type="NCBI Taxonomy" id="1798664"/>
    <lineage>
        <taxon>Bacteria</taxon>
        <taxon>Candidatus Lloydiibacteriota</taxon>
    </lineage>
</organism>
<accession>A0A1G2DIH6</accession>
<reference evidence="2 3" key="1">
    <citation type="journal article" date="2016" name="Nat. Commun.">
        <title>Thousands of microbial genomes shed light on interconnected biogeochemical processes in an aquifer system.</title>
        <authorList>
            <person name="Anantharaman K."/>
            <person name="Brown C.T."/>
            <person name="Hug L.A."/>
            <person name="Sharon I."/>
            <person name="Castelle C.J."/>
            <person name="Probst A.J."/>
            <person name="Thomas B.C."/>
            <person name="Singh A."/>
            <person name="Wilkins M.J."/>
            <person name="Karaoz U."/>
            <person name="Brodie E.L."/>
            <person name="Williams K.H."/>
            <person name="Hubbard S.S."/>
            <person name="Banfield J.F."/>
        </authorList>
    </citation>
    <scope>NUCLEOTIDE SEQUENCE [LARGE SCALE GENOMIC DNA]</scope>
</reference>
<dbReference type="EMBL" id="MHLO01000003">
    <property type="protein sequence ID" value="OGZ13484.1"/>
    <property type="molecule type" value="Genomic_DNA"/>
</dbReference>
<dbReference type="Proteomes" id="UP000178636">
    <property type="component" value="Unassembled WGS sequence"/>
</dbReference>
<name>A0A1G2DIH6_9BACT</name>
<evidence type="ECO:0008006" key="4">
    <source>
        <dbReference type="Google" id="ProtNLM"/>
    </source>
</evidence>
<evidence type="ECO:0000313" key="3">
    <source>
        <dbReference type="Proteomes" id="UP000178636"/>
    </source>
</evidence>
<feature type="transmembrane region" description="Helical" evidence="1">
    <location>
        <begin position="12"/>
        <end position="33"/>
    </location>
</feature>
<proteinExistence type="predicted"/>
<evidence type="ECO:0000313" key="2">
    <source>
        <dbReference type="EMBL" id="OGZ13484.1"/>
    </source>
</evidence>
<sequence>MFVLKNSFMEMLMTSVLSAMIAVVAFAVVNVIIAHKLSGVSALVMVPAYTLVVGVTTLCIGRAANALGHAVPFPTGANLYWLVAIGLIFVVGDLAYMSAYGMKGASMATITTCAALVPVIATVIEKLCVGGTLPSARTMFAFGLAIFTVWLVAFDPANMPIKH</sequence>
<feature type="transmembrane region" description="Helical" evidence="1">
    <location>
        <begin position="104"/>
        <end position="124"/>
    </location>
</feature>
<keyword evidence="1" id="KW-0472">Membrane</keyword>